<keyword evidence="2" id="KW-1185">Reference proteome</keyword>
<name>A0A318HL21_9MYCO</name>
<accession>A0A318HL21</accession>
<sequence length="80" mass="7830">MLVGMGAELLGAGCALVDVCGATDVDFEGAVAELSGHTRMTTGTATAATKATSAIVACLVRYHGCGGALNVSAVSLEARS</sequence>
<organism evidence="1 2">
    <name type="scientific">Mycolicibacterium moriokaense</name>
    <dbReference type="NCBI Taxonomy" id="39691"/>
    <lineage>
        <taxon>Bacteria</taxon>
        <taxon>Bacillati</taxon>
        <taxon>Actinomycetota</taxon>
        <taxon>Actinomycetes</taxon>
        <taxon>Mycobacteriales</taxon>
        <taxon>Mycobacteriaceae</taxon>
        <taxon>Mycolicibacterium</taxon>
    </lineage>
</organism>
<protein>
    <submittedName>
        <fullName evidence="1">Uncharacterized protein</fullName>
    </submittedName>
</protein>
<reference evidence="1 2" key="2">
    <citation type="submission" date="2018-06" db="EMBL/GenBank/DDBJ databases">
        <title>Sequencing of bacterial isolates from soil warming experiment in Harvard Forest, Massachusetts, USA.</title>
        <authorList>
            <person name="Deangelis K.PhD."/>
        </authorList>
    </citation>
    <scope>NUCLEOTIDE SEQUENCE [LARGE SCALE GENOMIC DNA]</scope>
    <source>
        <strain evidence="1 2">GAS496</strain>
    </source>
</reference>
<gene>
    <name evidence="1" type="ORF">C8E89_103456</name>
</gene>
<dbReference type="AlphaFoldDB" id="A0A318HL21"/>
<comment type="caution">
    <text evidence="1">The sequence shown here is derived from an EMBL/GenBank/DDBJ whole genome shotgun (WGS) entry which is preliminary data.</text>
</comment>
<evidence type="ECO:0000313" key="2">
    <source>
        <dbReference type="Proteomes" id="UP000247781"/>
    </source>
</evidence>
<dbReference type="EMBL" id="QJJU01000003">
    <property type="protein sequence ID" value="PXX11367.1"/>
    <property type="molecule type" value="Genomic_DNA"/>
</dbReference>
<proteinExistence type="predicted"/>
<evidence type="ECO:0000313" key="1">
    <source>
        <dbReference type="EMBL" id="PXX11367.1"/>
    </source>
</evidence>
<dbReference type="Proteomes" id="UP000247781">
    <property type="component" value="Unassembled WGS sequence"/>
</dbReference>
<reference evidence="2" key="1">
    <citation type="submission" date="2018-05" db="EMBL/GenBank/DDBJ databases">
        <authorList>
            <person name="Deangelis K."/>
            <person name="Huntemann M."/>
            <person name="Clum A."/>
            <person name="Pillay M."/>
            <person name="Palaniappan K."/>
            <person name="Varghese N."/>
            <person name="Mikhailova N."/>
            <person name="Stamatis D."/>
            <person name="Reddy T."/>
            <person name="Daum C."/>
            <person name="Shapiro N."/>
            <person name="Ivanova N."/>
            <person name="Kyrpides N."/>
            <person name="Woyke T."/>
        </authorList>
    </citation>
    <scope>NUCLEOTIDE SEQUENCE [LARGE SCALE GENOMIC DNA]</scope>
    <source>
        <strain evidence="2">GAS496</strain>
    </source>
</reference>